<dbReference type="InterPro" id="IPR054566">
    <property type="entry name" value="ManC/GMP-like_b-helix"/>
</dbReference>
<dbReference type="RefSeq" id="WP_012830128.1">
    <property type="nucleotide sequence ID" value="NC_013440.1"/>
</dbReference>
<dbReference type="STRING" id="502025.Hoch_5048"/>
<evidence type="ECO:0000259" key="2">
    <source>
        <dbReference type="Pfam" id="PF22640"/>
    </source>
</evidence>
<dbReference type="SUPFAM" id="SSF53448">
    <property type="entry name" value="Nucleotide-diphospho-sugar transferases"/>
    <property type="match status" value="1"/>
</dbReference>
<dbReference type="InterPro" id="IPR005835">
    <property type="entry name" value="NTP_transferase_dom"/>
</dbReference>
<dbReference type="eggNOG" id="COG0836">
    <property type="taxonomic scope" value="Bacteria"/>
</dbReference>
<dbReference type="Pfam" id="PF00483">
    <property type="entry name" value="NTP_transferase"/>
    <property type="match status" value="1"/>
</dbReference>
<dbReference type="AlphaFoldDB" id="D0LVH5"/>
<dbReference type="Proteomes" id="UP000001880">
    <property type="component" value="Chromosome"/>
</dbReference>
<keyword evidence="3" id="KW-0808">Transferase</keyword>
<reference evidence="3 4" key="1">
    <citation type="journal article" date="2010" name="Stand. Genomic Sci.">
        <title>Complete genome sequence of Haliangium ochraceum type strain (SMP-2).</title>
        <authorList>
            <consortium name="US DOE Joint Genome Institute (JGI-PGF)"/>
            <person name="Ivanova N."/>
            <person name="Daum C."/>
            <person name="Lang E."/>
            <person name="Abt B."/>
            <person name="Kopitz M."/>
            <person name="Saunders E."/>
            <person name="Lapidus A."/>
            <person name="Lucas S."/>
            <person name="Glavina Del Rio T."/>
            <person name="Nolan M."/>
            <person name="Tice H."/>
            <person name="Copeland A."/>
            <person name="Cheng J.F."/>
            <person name="Chen F."/>
            <person name="Bruce D."/>
            <person name="Goodwin L."/>
            <person name="Pitluck S."/>
            <person name="Mavromatis K."/>
            <person name="Pati A."/>
            <person name="Mikhailova N."/>
            <person name="Chen A."/>
            <person name="Palaniappan K."/>
            <person name="Land M."/>
            <person name="Hauser L."/>
            <person name="Chang Y.J."/>
            <person name="Jeffries C.D."/>
            <person name="Detter J.C."/>
            <person name="Brettin T."/>
            <person name="Rohde M."/>
            <person name="Goker M."/>
            <person name="Bristow J."/>
            <person name="Markowitz V."/>
            <person name="Eisen J.A."/>
            <person name="Hugenholtz P."/>
            <person name="Kyrpides N.C."/>
            <person name="Klenk H.P."/>
        </authorList>
    </citation>
    <scope>NUCLEOTIDE SEQUENCE [LARGE SCALE GENOMIC DNA]</scope>
    <source>
        <strain evidence="4">DSM 14365 / CIP 107738 / JCM 11303 / AJ 13395 / SMP-2</strain>
    </source>
</reference>
<dbReference type="InterPro" id="IPR029044">
    <property type="entry name" value="Nucleotide-diphossugar_trans"/>
</dbReference>
<feature type="domain" description="Nucleotidyl transferase" evidence="1">
    <location>
        <begin position="4"/>
        <end position="316"/>
    </location>
</feature>
<keyword evidence="3" id="KW-0548">Nucleotidyltransferase</keyword>
<keyword evidence="4" id="KW-1185">Reference proteome</keyword>
<dbReference type="GO" id="GO:0009298">
    <property type="term" value="P:GDP-mannose biosynthetic process"/>
    <property type="evidence" value="ECO:0007669"/>
    <property type="project" value="TreeGrafter"/>
</dbReference>
<gene>
    <name evidence="3" type="ordered locus">Hoch_5048</name>
</gene>
<dbReference type="PANTHER" id="PTHR46390:SF1">
    <property type="entry name" value="MANNOSE-1-PHOSPHATE GUANYLYLTRANSFERASE"/>
    <property type="match status" value="1"/>
</dbReference>
<dbReference type="GO" id="GO:0004475">
    <property type="term" value="F:mannose-1-phosphate guanylyltransferase (GTP) activity"/>
    <property type="evidence" value="ECO:0007669"/>
    <property type="project" value="UniProtKB-EC"/>
</dbReference>
<dbReference type="SUPFAM" id="SSF159283">
    <property type="entry name" value="Guanosine diphospho-D-mannose pyrophosphorylase/mannose-6-phosphate isomerase linker domain"/>
    <property type="match status" value="1"/>
</dbReference>
<dbReference type="InterPro" id="IPR051161">
    <property type="entry name" value="Mannose-6P_isomerase_type2"/>
</dbReference>
<dbReference type="EC" id="2.7.7.13" evidence="3"/>
<dbReference type="EMBL" id="CP001804">
    <property type="protein sequence ID" value="ACY17536.1"/>
    <property type="molecule type" value="Genomic_DNA"/>
</dbReference>
<protein>
    <submittedName>
        <fullName evidence="3">Mannose-1-phosphate guanylyltransferase</fullName>
        <ecNumber evidence="3">2.7.7.13</ecNumber>
    </submittedName>
</protein>
<sequence length="391" mass="41274">MRYAVVLAGGSGNRLWPASRKRRPKQFLSLGEHPGESLLAATLRRIAPLCAPEYTLVVTAEAQAEQVRAALPSLPRDNLLAEPSPRNTAAALGLAATYVRERDPEAVIAALPADLFIADPAGFARVAERAFAAAAAHEAIVTIAVPPTRAEPGFGYLRLGAPIVDTTTKDGAAARDAGADAARQAARDADEEPATDLFAVEGFVEKPDPARARAFVADGQHLWNAGMFFARARHLLGAFERYLPATHAGLATVAAALRVGGPAAAAEAARSVYPVLPAISFDHGVLEHTRALLAVRGDFGWNDVGSWSSLAALRADEADPAGNVVQGRAVLHEAHDNVVFCDSEHVISLIGVQGLVVVQSGDGILIVPRERAQDVREVASALERRALDRHL</sequence>
<dbReference type="Pfam" id="PF22640">
    <property type="entry name" value="ManC_GMP_beta-helix"/>
    <property type="match status" value="1"/>
</dbReference>
<evidence type="ECO:0000313" key="4">
    <source>
        <dbReference type="Proteomes" id="UP000001880"/>
    </source>
</evidence>
<feature type="domain" description="MannoseP isomerase/GMP-like beta-helix" evidence="2">
    <location>
        <begin position="327"/>
        <end position="380"/>
    </location>
</feature>
<dbReference type="PANTHER" id="PTHR46390">
    <property type="entry name" value="MANNOSE-1-PHOSPHATE GUANYLYLTRANSFERASE"/>
    <property type="match status" value="1"/>
</dbReference>
<evidence type="ECO:0000313" key="3">
    <source>
        <dbReference type="EMBL" id="ACY17536.1"/>
    </source>
</evidence>
<evidence type="ECO:0000259" key="1">
    <source>
        <dbReference type="Pfam" id="PF00483"/>
    </source>
</evidence>
<organism evidence="3 4">
    <name type="scientific">Haliangium ochraceum (strain DSM 14365 / JCM 11303 / SMP-2)</name>
    <dbReference type="NCBI Taxonomy" id="502025"/>
    <lineage>
        <taxon>Bacteria</taxon>
        <taxon>Pseudomonadati</taxon>
        <taxon>Myxococcota</taxon>
        <taxon>Polyangia</taxon>
        <taxon>Haliangiales</taxon>
        <taxon>Kofleriaceae</taxon>
        <taxon>Haliangium</taxon>
    </lineage>
</organism>
<dbReference type="Gene3D" id="3.90.550.10">
    <property type="entry name" value="Spore Coat Polysaccharide Biosynthesis Protein SpsA, Chain A"/>
    <property type="match status" value="1"/>
</dbReference>
<proteinExistence type="predicted"/>
<name>D0LVH5_HALO1</name>
<dbReference type="HOGENOM" id="CLU_035527_0_1_7"/>
<accession>D0LVH5</accession>
<dbReference type="KEGG" id="hoh:Hoch_5048"/>